<dbReference type="Gene3D" id="3.30.70.20">
    <property type="match status" value="1"/>
</dbReference>
<keyword evidence="2" id="KW-0479">Metal-binding</keyword>
<keyword evidence="1" id="KW-0004">4Fe-4S</keyword>
<evidence type="ECO:0000256" key="4">
    <source>
        <dbReference type="ARBA" id="ARBA00023014"/>
    </source>
</evidence>
<dbReference type="HOGENOM" id="CLU_2340121_0_0_2"/>
<feature type="domain" description="4Fe-4S ferredoxin-type" evidence="5">
    <location>
        <begin position="36"/>
        <end position="65"/>
    </location>
</feature>
<dbReference type="GeneID" id="24798567"/>
<dbReference type="PROSITE" id="PS51379">
    <property type="entry name" value="4FE4S_FER_2"/>
    <property type="match status" value="2"/>
</dbReference>
<keyword evidence="3" id="KW-0408">Iron</keyword>
<dbReference type="PROSITE" id="PS00198">
    <property type="entry name" value="4FE4S_FER_1"/>
    <property type="match status" value="1"/>
</dbReference>
<dbReference type="STRING" id="565033.GACE_1994"/>
<protein>
    <submittedName>
        <fullName evidence="6">Ferredoxin</fullName>
    </submittedName>
</protein>
<evidence type="ECO:0000313" key="7">
    <source>
        <dbReference type="Proteomes" id="UP000030624"/>
    </source>
</evidence>
<reference evidence="6 7" key="1">
    <citation type="journal article" date="2015" name="Appl. Environ. Microbiol.">
        <title>The Geoglobus acetivorans genome: Fe(III) reduction, acetate utilization, autotrophic growth, and degradation of aromatic compounds in a hyperthermophilic archaeon.</title>
        <authorList>
            <person name="Mardanov A.V."/>
            <person name="Slododkina G.B."/>
            <person name="Slobodkin A.I."/>
            <person name="Beletsky A.V."/>
            <person name="Gavrilov S.N."/>
            <person name="Kublanov I.V."/>
            <person name="Bonch-Osmolovskaya E.A."/>
            <person name="Skryabin K.G."/>
            <person name="Ravin N.V."/>
        </authorList>
    </citation>
    <scope>NUCLEOTIDE SEQUENCE [LARGE SCALE GENOMIC DNA]</scope>
    <source>
        <strain evidence="6 7">SBH6</strain>
    </source>
</reference>
<dbReference type="Proteomes" id="UP000030624">
    <property type="component" value="Chromosome"/>
</dbReference>
<dbReference type="GO" id="GO:0016491">
    <property type="term" value="F:oxidoreductase activity"/>
    <property type="evidence" value="ECO:0007669"/>
    <property type="project" value="UniProtKB-ARBA"/>
</dbReference>
<dbReference type="InterPro" id="IPR017900">
    <property type="entry name" value="4Fe4S_Fe_S_CS"/>
</dbReference>
<dbReference type="PANTHER" id="PTHR24960:SF79">
    <property type="entry name" value="PHOTOSYSTEM I IRON-SULFUR CENTER"/>
    <property type="match status" value="1"/>
</dbReference>
<feature type="domain" description="4Fe-4S ferredoxin-type" evidence="5">
    <location>
        <begin position="6"/>
        <end position="35"/>
    </location>
</feature>
<dbReference type="SUPFAM" id="SSF54862">
    <property type="entry name" value="4Fe-4S ferredoxins"/>
    <property type="match status" value="1"/>
</dbReference>
<dbReference type="PANTHER" id="PTHR24960">
    <property type="entry name" value="PHOTOSYSTEM I IRON-SULFUR CENTER-RELATED"/>
    <property type="match status" value="1"/>
</dbReference>
<keyword evidence="4" id="KW-0411">Iron-sulfur</keyword>
<proteinExistence type="predicted"/>
<evidence type="ECO:0000256" key="2">
    <source>
        <dbReference type="ARBA" id="ARBA00022723"/>
    </source>
</evidence>
<sequence length="100" mass="11348">MKSKRMIIAVNHDTCISCGRCIESCPTGALKMVDGKVQLIDEKLCDGFGSCIAVCPANSLYIEERDAEPFNWSILEEIDFDAFIEKLYLHYRPAEIKEEK</sequence>
<organism evidence="6 7">
    <name type="scientific">Geoglobus acetivorans</name>
    <dbReference type="NCBI Taxonomy" id="565033"/>
    <lineage>
        <taxon>Archaea</taxon>
        <taxon>Methanobacteriati</taxon>
        <taxon>Methanobacteriota</taxon>
        <taxon>Archaeoglobi</taxon>
        <taxon>Archaeoglobales</taxon>
        <taxon>Archaeoglobaceae</taxon>
        <taxon>Geoglobus</taxon>
    </lineage>
</organism>
<dbReference type="Pfam" id="PF13237">
    <property type="entry name" value="Fer4_10"/>
    <property type="match status" value="1"/>
</dbReference>
<evidence type="ECO:0000256" key="3">
    <source>
        <dbReference type="ARBA" id="ARBA00023004"/>
    </source>
</evidence>
<dbReference type="AlphaFoldDB" id="A0A0A7GGQ2"/>
<evidence type="ECO:0000256" key="1">
    <source>
        <dbReference type="ARBA" id="ARBA00022485"/>
    </source>
</evidence>
<accession>A0A0A7GGQ2</accession>
<gene>
    <name evidence="6" type="ORF">GACE_1994</name>
</gene>
<dbReference type="InterPro" id="IPR017896">
    <property type="entry name" value="4Fe4S_Fe-S-bd"/>
</dbReference>
<dbReference type="EMBL" id="CP009552">
    <property type="protein sequence ID" value="AIY91018.1"/>
    <property type="molecule type" value="Genomic_DNA"/>
</dbReference>
<dbReference type="eggNOG" id="arCOG00296">
    <property type="taxonomic scope" value="Archaea"/>
</dbReference>
<dbReference type="KEGG" id="gac:GACE_1994"/>
<dbReference type="GO" id="GO:0051539">
    <property type="term" value="F:4 iron, 4 sulfur cluster binding"/>
    <property type="evidence" value="ECO:0007669"/>
    <property type="project" value="UniProtKB-KW"/>
</dbReference>
<dbReference type="GO" id="GO:0046872">
    <property type="term" value="F:metal ion binding"/>
    <property type="evidence" value="ECO:0007669"/>
    <property type="project" value="UniProtKB-KW"/>
</dbReference>
<dbReference type="RefSeq" id="WP_048093104.1">
    <property type="nucleotide sequence ID" value="NZ_CP009552.1"/>
</dbReference>
<evidence type="ECO:0000259" key="5">
    <source>
        <dbReference type="PROSITE" id="PS51379"/>
    </source>
</evidence>
<name>A0A0A7GGQ2_GEOAI</name>
<dbReference type="InterPro" id="IPR050157">
    <property type="entry name" value="PSI_iron-sulfur_center"/>
</dbReference>
<evidence type="ECO:0000313" key="6">
    <source>
        <dbReference type="EMBL" id="AIY91018.1"/>
    </source>
</evidence>